<evidence type="ECO:0000313" key="3">
    <source>
        <dbReference type="Proteomes" id="UP001233999"/>
    </source>
</evidence>
<dbReference type="Proteomes" id="UP001233999">
    <property type="component" value="Unassembled WGS sequence"/>
</dbReference>
<feature type="region of interest" description="Disordered" evidence="1">
    <location>
        <begin position="1"/>
        <end position="21"/>
    </location>
</feature>
<protein>
    <submittedName>
        <fullName evidence="2">Uncharacterized protein</fullName>
    </submittedName>
</protein>
<dbReference type="EMBL" id="JASPKZ010001583">
    <property type="protein sequence ID" value="KAJ9597851.1"/>
    <property type="molecule type" value="Genomic_DNA"/>
</dbReference>
<gene>
    <name evidence="2" type="ORF">L9F63_011293</name>
</gene>
<organism evidence="2 3">
    <name type="scientific">Diploptera punctata</name>
    <name type="common">Pacific beetle cockroach</name>
    <dbReference type="NCBI Taxonomy" id="6984"/>
    <lineage>
        <taxon>Eukaryota</taxon>
        <taxon>Metazoa</taxon>
        <taxon>Ecdysozoa</taxon>
        <taxon>Arthropoda</taxon>
        <taxon>Hexapoda</taxon>
        <taxon>Insecta</taxon>
        <taxon>Pterygota</taxon>
        <taxon>Neoptera</taxon>
        <taxon>Polyneoptera</taxon>
        <taxon>Dictyoptera</taxon>
        <taxon>Blattodea</taxon>
        <taxon>Blaberoidea</taxon>
        <taxon>Blaberidae</taxon>
        <taxon>Diplopterinae</taxon>
        <taxon>Diploptera</taxon>
    </lineage>
</organism>
<dbReference type="AlphaFoldDB" id="A0AAD8EPP0"/>
<accession>A0AAD8EPP0</accession>
<sequence length="73" mass="8604">KADSGPEANTSSHRRARGTSLVFSHHPTSFFRREICRRRPTADRRIFKRYFRSREESEGTLVENVVRDRNPSQ</sequence>
<name>A0AAD8EPP0_DIPPU</name>
<comment type="caution">
    <text evidence="2">The sequence shown here is derived from an EMBL/GenBank/DDBJ whole genome shotgun (WGS) entry which is preliminary data.</text>
</comment>
<evidence type="ECO:0000256" key="1">
    <source>
        <dbReference type="SAM" id="MobiDB-lite"/>
    </source>
</evidence>
<evidence type="ECO:0000313" key="2">
    <source>
        <dbReference type="EMBL" id="KAJ9597851.1"/>
    </source>
</evidence>
<reference evidence="2" key="2">
    <citation type="submission" date="2023-05" db="EMBL/GenBank/DDBJ databases">
        <authorList>
            <person name="Fouks B."/>
        </authorList>
    </citation>
    <scope>NUCLEOTIDE SEQUENCE</scope>
    <source>
        <strain evidence="2">Stay&amp;Tobe</strain>
        <tissue evidence="2">Testes</tissue>
    </source>
</reference>
<feature type="non-terminal residue" evidence="2">
    <location>
        <position position="73"/>
    </location>
</feature>
<reference evidence="2" key="1">
    <citation type="journal article" date="2023" name="IScience">
        <title>Live-bearing cockroach genome reveals convergent evolutionary mechanisms linked to viviparity in insects and beyond.</title>
        <authorList>
            <person name="Fouks B."/>
            <person name="Harrison M.C."/>
            <person name="Mikhailova A.A."/>
            <person name="Marchal E."/>
            <person name="English S."/>
            <person name="Carruthers M."/>
            <person name="Jennings E.C."/>
            <person name="Chiamaka E.L."/>
            <person name="Frigard R.A."/>
            <person name="Pippel M."/>
            <person name="Attardo G.M."/>
            <person name="Benoit J.B."/>
            <person name="Bornberg-Bauer E."/>
            <person name="Tobe S.S."/>
        </authorList>
    </citation>
    <scope>NUCLEOTIDE SEQUENCE</scope>
    <source>
        <strain evidence="2">Stay&amp;Tobe</strain>
    </source>
</reference>
<feature type="non-terminal residue" evidence="2">
    <location>
        <position position="1"/>
    </location>
</feature>
<proteinExistence type="predicted"/>
<keyword evidence="3" id="KW-1185">Reference proteome</keyword>